<dbReference type="RefSeq" id="WP_214300091.1">
    <property type="nucleotide sequence ID" value="NZ_JAHDYS010000013.1"/>
</dbReference>
<keyword evidence="4" id="KW-1185">Reference proteome</keyword>
<feature type="signal peptide" evidence="1">
    <location>
        <begin position="1"/>
        <end position="23"/>
    </location>
</feature>
<comment type="caution">
    <text evidence="3">The sequence shown here is derived from an EMBL/GenBank/DDBJ whole genome shotgun (WGS) entry which is preliminary data.</text>
</comment>
<evidence type="ECO:0000313" key="4">
    <source>
        <dbReference type="Proteomes" id="UP000784128"/>
    </source>
</evidence>
<dbReference type="EMBL" id="JAHDYS010000013">
    <property type="protein sequence ID" value="MBT1072761.1"/>
    <property type="molecule type" value="Genomic_DNA"/>
</dbReference>
<evidence type="ECO:0000259" key="2">
    <source>
        <dbReference type="Pfam" id="PF18426"/>
    </source>
</evidence>
<dbReference type="Proteomes" id="UP000784128">
    <property type="component" value="Unassembled WGS sequence"/>
</dbReference>
<dbReference type="InterPro" id="IPR041290">
    <property type="entry name" value="Tli4_C"/>
</dbReference>
<sequence>MRILHQLVLAAFISLVLSGCSNAAEKNKIKPTATPKGAQQGMKTYYMGRFAIDVPAEFKLAVQSQKFRYIEITEFDWPQNTPRETARKQIWGTKIEEISKLKSPRGINKVLIKSKDINNVGKWCKGVLYYGNNISNKKGQWDVLIDFGAVGLWLKLSGLVEYEQEMLTDILEMAASYDFLGSDNHKTLTTSKGFYSQKGVFTLPYLEQEKTYARFEGHPLGLKLEIQMSETHKVEEAGVMDRLAASMAANFAPGVDVDKIRTGKRTLTGLVGQEIVTRMSDKNSTELFFAWDYQGKENSGEHPEIKIGLECPDGNLEEKLKIWDKTLDSFRPAYK</sequence>
<accession>A0ABS5UAQ5</accession>
<dbReference type="PROSITE" id="PS51257">
    <property type="entry name" value="PROKAR_LIPOPROTEIN"/>
    <property type="match status" value="1"/>
</dbReference>
<protein>
    <recommendedName>
        <fullName evidence="2">Tle cognate immunity protein 4 C-terminal domain-containing protein</fullName>
    </recommendedName>
</protein>
<dbReference type="Pfam" id="PF18426">
    <property type="entry name" value="Tli4_C"/>
    <property type="match status" value="1"/>
</dbReference>
<gene>
    <name evidence="3" type="ORF">KJB30_13275</name>
</gene>
<feature type="chain" id="PRO_5045718071" description="Tle cognate immunity protein 4 C-terminal domain-containing protein" evidence="1">
    <location>
        <begin position="24"/>
        <end position="335"/>
    </location>
</feature>
<evidence type="ECO:0000256" key="1">
    <source>
        <dbReference type="SAM" id="SignalP"/>
    </source>
</evidence>
<organism evidence="3 4">
    <name type="scientific">Pelotalea chapellei</name>
    <dbReference type="NCBI Taxonomy" id="44671"/>
    <lineage>
        <taxon>Bacteria</taxon>
        <taxon>Pseudomonadati</taxon>
        <taxon>Thermodesulfobacteriota</taxon>
        <taxon>Desulfuromonadia</taxon>
        <taxon>Geobacterales</taxon>
        <taxon>Geobacteraceae</taxon>
        <taxon>Pelotalea</taxon>
    </lineage>
</organism>
<feature type="domain" description="Tle cognate immunity protein 4 C-terminal" evidence="2">
    <location>
        <begin position="192"/>
        <end position="331"/>
    </location>
</feature>
<reference evidence="3 4" key="1">
    <citation type="submission" date="2021-05" db="EMBL/GenBank/DDBJ databases">
        <title>The draft genome of Geobacter chapellei DSM 13688.</title>
        <authorList>
            <person name="Xu Z."/>
            <person name="Masuda Y."/>
            <person name="Itoh H."/>
            <person name="Senoo K."/>
        </authorList>
    </citation>
    <scope>NUCLEOTIDE SEQUENCE [LARGE SCALE GENOMIC DNA]</scope>
    <source>
        <strain evidence="3 4">DSM 13688</strain>
    </source>
</reference>
<keyword evidence="1" id="KW-0732">Signal</keyword>
<name>A0ABS5UAQ5_9BACT</name>
<proteinExistence type="predicted"/>
<evidence type="ECO:0000313" key="3">
    <source>
        <dbReference type="EMBL" id="MBT1072761.1"/>
    </source>
</evidence>